<organism evidence="14">
    <name type="scientific">Micrasterias rotata</name>
    <dbReference type="NCBI Taxonomy" id="130981"/>
    <lineage>
        <taxon>Eukaryota</taxon>
        <taxon>Viridiplantae</taxon>
        <taxon>Streptophyta</taxon>
        <taxon>Zygnematophyceae</taxon>
        <taxon>Zygnematophycidae</taxon>
        <taxon>Desmidiales</taxon>
        <taxon>Desmidiaceae</taxon>
        <taxon>Micrasterias</taxon>
    </lineage>
</organism>
<dbReference type="HAMAP" id="MF_01331_B">
    <property type="entry name" value="Ribosomal_uL22_B"/>
    <property type="match status" value="1"/>
</dbReference>
<gene>
    <name evidence="11 14" type="primary">rpl22</name>
</gene>
<keyword evidence="6 11" id="KW-0699">rRNA-binding</keyword>
<dbReference type="Gene3D" id="3.90.470.10">
    <property type="entry name" value="Ribosomal protein L22/L17"/>
    <property type="match status" value="1"/>
</dbReference>
<name>A0A7M2BSM6_9VIRI</name>
<geneLocation type="chloroplast" evidence="14"/>
<comment type="subunit">
    <text evidence="4 11">Part of the 50S ribosomal subunit.</text>
</comment>
<dbReference type="AlphaFoldDB" id="A0A7M2BSM6"/>
<dbReference type="PANTHER" id="PTHR13501">
    <property type="entry name" value="CHLOROPLAST 50S RIBOSOMAL PROTEIN L22-RELATED"/>
    <property type="match status" value="1"/>
</dbReference>
<evidence type="ECO:0000256" key="12">
    <source>
        <dbReference type="RuleBase" id="RU004005"/>
    </source>
</evidence>
<evidence type="ECO:0000256" key="11">
    <source>
        <dbReference type="HAMAP-Rule" id="MF_01331"/>
    </source>
</evidence>
<protein>
    <recommendedName>
        <fullName evidence="10 11">Large ribosomal subunit protein uL22c</fullName>
    </recommendedName>
</protein>
<evidence type="ECO:0000256" key="4">
    <source>
        <dbReference type="ARBA" id="ARBA00011838"/>
    </source>
</evidence>
<keyword evidence="14" id="KW-0150">Chloroplast</keyword>
<evidence type="ECO:0000313" key="14">
    <source>
        <dbReference type="EMBL" id="QOT13831.1"/>
    </source>
</evidence>
<evidence type="ECO:0000256" key="1">
    <source>
        <dbReference type="ARBA" id="ARBA00003478"/>
    </source>
</evidence>
<dbReference type="NCBIfam" id="TIGR01044">
    <property type="entry name" value="rplV_bact"/>
    <property type="match status" value="1"/>
</dbReference>
<proteinExistence type="inferred from homology"/>
<evidence type="ECO:0000256" key="10">
    <source>
        <dbReference type="ARBA" id="ARBA00035285"/>
    </source>
</evidence>
<evidence type="ECO:0000256" key="8">
    <source>
        <dbReference type="ARBA" id="ARBA00022980"/>
    </source>
</evidence>
<dbReference type="SUPFAM" id="SSF54843">
    <property type="entry name" value="Ribosomal protein L22"/>
    <property type="match status" value="1"/>
</dbReference>
<dbReference type="GO" id="GO:0009507">
    <property type="term" value="C:chloroplast"/>
    <property type="evidence" value="ECO:0007669"/>
    <property type="project" value="UniProtKB-SubCell"/>
</dbReference>
<evidence type="ECO:0000256" key="7">
    <source>
        <dbReference type="ARBA" id="ARBA00022884"/>
    </source>
</evidence>
<evidence type="ECO:0000256" key="2">
    <source>
        <dbReference type="ARBA" id="ARBA00003611"/>
    </source>
</evidence>
<dbReference type="InterPro" id="IPR005727">
    <property type="entry name" value="Ribosomal_uL22_bac/chlpt-type"/>
</dbReference>
<keyword evidence="5 14" id="KW-0934">Plastid</keyword>
<dbReference type="InterPro" id="IPR047867">
    <property type="entry name" value="Ribosomal_uL22_bac/org-type"/>
</dbReference>
<accession>A0A7M2BSM6</accession>
<dbReference type="CDD" id="cd00336">
    <property type="entry name" value="Ribosomal_L22"/>
    <property type="match status" value="1"/>
</dbReference>
<comment type="similarity">
    <text evidence="3 11 12">Belongs to the universal ribosomal protein uL22 family.</text>
</comment>
<comment type="subcellular location">
    <subcellularLocation>
        <location evidence="11 13">Plastid</location>
        <location evidence="11 13">Chloroplast</location>
    </subcellularLocation>
</comment>
<dbReference type="Pfam" id="PF00237">
    <property type="entry name" value="Ribosomal_L22"/>
    <property type="match status" value="1"/>
</dbReference>
<dbReference type="EMBL" id="MT883626">
    <property type="protein sequence ID" value="QOT13831.1"/>
    <property type="molecule type" value="Genomic_DNA"/>
</dbReference>
<comment type="function">
    <text evidence="2 11 13">This protein binds specifically to 23S rRNA.</text>
</comment>
<evidence type="ECO:0000256" key="3">
    <source>
        <dbReference type="ARBA" id="ARBA00009451"/>
    </source>
</evidence>
<comment type="function">
    <text evidence="1 11 13">The globular domain of the protein is located near the polypeptide exit tunnel on the outside of the subunit, while an extended beta-hairpin is found that lines the wall of the exit tunnel in the center of the 70S ribosome.</text>
</comment>
<keyword evidence="8 11" id="KW-0689">Ribosomal protein</keyword>
<keyword evidence="7 11" id="KW-0694">RNA-binding</keyword>
<evidence type="ECO:0000256" key="13">
    <source>
        <dbReference type="RuleBase" id="RU004009"/>
    </source>
</evidence>
<reference evidence="14" key="1">
    <citation type="submission" date="2020-08" db="EMBL/GenBank/DDBJ databases">
        <title>DNAmark Project.</title>
        <authorList>
            <person name="Langkjaer E."/>
        </authorList>
    </citation>
    <scope>NUCLEOTIDE SEQUENCE</scope>
    <source>
        <strain evidence="14">DM120</strain>
    </source>
</reference>
<sequence length="137" mass="15390">MIEKNNSSSVLGRSTPSSSFREVRAIAKRVRMSPHKVRKVIDQIRGRSYEEALMLLEFMPYRACYPILQTVCSAAANANHNLGLSKANLIISKIMVDQGPVLKRFRTRAQGRGYPIRKPSCTITVFVKNHASQNENA</sequence>
<dbReference type="GO" id="GO:0003735">
    <property type="term" value="F:structural constituent of ribosome"/>
    <property type="evidence" value="ECO:0007669"/>
    <property type="project" value="InterPro"/>
</dbReference>
<dbReference type="InterPro" id="IPR001063">
    <property type="entry name" value="Ribosomal_uL22"/>
</dbReference>
<keyword evidence="9 11" id="KW-0687">Ribonucleoprotein</keyword>
<dbReference type="GO" id="GO:0006412">
    <property type="term" value="P:translation"/>
    <property type="evidence" value="ECO:0007669"/>
    <property type="project" value="UniProtKB-UniRule"/>
</dbReference>
<evidence type="ECO:0000256" key="9">
    <source>
        <dbReference type="ARBA" id="ARBA00023274"/>
    </source>
</evidence>
<dbReference type="InterPro" id="IPR036394">
    <property type="entry name" value="Ribosomal_uL22_sf"/>
</dbReference>
<dbReference type="FunFam" id="3.90.470.10:FF:000004">
    <property type="entry name" value="50S ribosomal protein L22, chloroplastic"/>
    <property type="match status" value="1"/>
</dbReference>
<dbReference type="PANTHER" id="PTHR13501:SF10">
    <property type="entry name" value="LARGE RIBOSOMAL SUBUNIT PROTEIN UL22M"/>
    <property type="match status" value="1"/>
</dbReference>
<evidence type="ECO:0000256" key="5">
    <source>
        <dbReference type="ARBA" id="ARBA00022640"/>
    </source>
</evidence>
<dbReference type="GO" id="GO:0019843">
    <property type="term" value="F:rRNA binding"/>
    <property type="evidence" value="ECO:0007669"/>
    <property type="project" value="UniProtKB-UniRule"/>
</dbReference>
<evidence type="ECO:0000256" key="6">
    <source>
        <dbReference type="ARBA" id="ARBA00022730"/>
    </source>
</evidence>
<dbReference type="GO" id="GO:0015934">
    <property type="term" value="C:large ribosomal subunit"/>
    <property type="evidence" value="ECO:0007669"/>
    <property type="project" value="InterPro"/>
</dbReference>